<dbReference type="PROSITE" id="PS51217">
    <property type="entry name" value="UVRD_HELICASE_CTER"/>
    <property type="match status" value="1"/>
</dbReference>
<dbReference type="PANTHER" id="PTHR11070">
    <property type="entry name" value="UVRD / RECB / PCRA DNA HELICASE FAMILY MEMBER"/>
    <property type="match status" value="1"/>
</dbReference>
<dbReference type="Pfam" id="PF13361">
    <property type="entry name" value="UvrD_C"/>
    <property type="match status" value="2"/>
</dbReference>
<feature type="compositionally biased region" description="Low complexity" evidence="11">
    <location>
        <begin position="15"/>
        <end position="28"/>
    </location>
</feature>
<comment type="caution">
    <text evidence="14">The sequence shown here is derived from an EMBL/GenBank/DDBJ whole genome shotgun (WGS) entry which is preliminary data.</text>
</comment>
<dbReference type="Proteomes" id="UP000022141">
    <property type="component" value="Unassembled WGS sequence"/>
</dbReference>
<dbReference type="STRING" id="1454004.AW11_01131"/>
<keyword evidence="6" id="KW-0413">Isomerase</keyword>
<dbReference type="EC" id="5.6.2.4" evidence="8"/>
<evidence type="ECO:0000256" key="8">
    <source>
        <dbReference type="ARBA" id="ARBA00034808"/>
    </source>
</evidence>
<dbReference type="GO" id="GO:0005829">
    <property type="term" value="C:cytosol"/>
    <property type="evidence" value="ECO:0007669"/>
    <property type="project" value="TreeGrafter"/>
</dbReference>
<dbReference type="GO" id="GO:0005524">
    <property type="term" value="F:ATP binding"/>
    <property type="evidence" value="ECO:0007669"/>
    <property type="project" value="UniProtKB-UniRule"/>
</dbReference>
<evidence type="ECO:0000256" key="11">
    <source>
        <dbReference type="SAM" id="MobiDB-lite"/>
    </source>
</evidence>
<evidence type="ECO:0000256" key="2">
    <source>
        <dbReference type="ARBA" id="ARBA00022741"/>
    </source>
</evidence>
<dbReference type="Gene3D" id="1.10.486.10">
    <property type="entry name" value="PCRA, domain 4"/>
    <property type="match status" value="1"/>
</dbReference>
<feature type="domain" description="UvrD-like helicase ATP-binding" evidence="12">
    <location>
        <begin position="48"/>
        <end position="341"/>
    </location>
</feature>
<dbReference type="PATRIC" id="fig|1454004.3.peg.1186"/>
<feature type="domain" description="UvrD-like helicase C-terminal" evidence="13">
    <location>
        <begin position="342"/>
        <end position="605"/>
    </location>
</feature>
<keyword evidence="5 10" id="KW-0067">ATP-binding</keyword>
<reference evidence="14" key="1">
    <citation type="submission" date="2014-02" db="EMBL/GenBank/DDBJ databases">
        <title>Expanding our view of genomic diversity in Candidatus Accumulibacter clades.</title>
        <authorList>
            <person name="Skennerton C.T."/>
            <person name="Barr J.J."/>
            <person name="Slater F.R."/>
            <person name="Bond P.L."/>
            <person name="Tyson G.W."/>
        </authorList>
    </citation>
    <scope>NUCLEOTIDE SEQUENCE [LARGE SCALE GENOMIC DNA]</scope>
</reference>
<dbReference type="GO" id="GO:0000725">
    <property type="term" value="P:recombinational repair"/>
    <property type="evidence" value="ECO:0007669"/>
    <property type="project" value="TreeGrafter"/>
</dbReference>
<dbReference type="SUPFAM" id="SSF52540">
    <property type="entry name" value="P-loop containing nucleoside triphosphate hydrolases"/>
    <property type="match status" value="1"/>
</dbReference>
<dbReference type="GO" id="GO:0043138">
    <property type="term" value="F:3'-5' DNA helicase activity"/>
    <property type="evidence" value="ECO:0007669"/>
    <property type="project" value="UniProtKB-EC"/>
</dbReference>
<comment type="catalytic activity">
    <reaction evidence="9">
        <text>ATP + H2O = ADP + phosphate + H(+)</text>
        <dbReference type="Rhea" id="RHEA:13065"/>
        <dbReference type="ChEBI" id="CHEBI:15377"/>
        <dbReference type="ChEBI" id="CHEBI:15378"/>
        <dbReference type="ChEBI" id="CHEBI:30616"/>
        <dbReference type="ChEBI" id="CHEBI:43474"/>
        <dbReference type="ChEBI" id="CHEBI:456216"/>
        <dbReference type="EC" id="5.6.2.4"/>
    </reaction>
</comment>
<dbReference type="eggNOG" id="COG0210">
    <property type="taxonomic scope" value="Bacteria"/>
</dbReference>
<keyword evidence="3 10" id="KW-0378">Hydrolase</keyword>
<keyword evidence="4 10" id="KW-0347">Helicase</keyword>
<name>A0A011QL67_ACCRE</name>
<evidence type="ECO:0000256" key="5">
    <source>
        <dbReference type="ARBA" id="ARBA00022840"/>
    </source>
</evidence>
<dbReference type="CDD" id="cd17932">
    <property type="entry name" value="DEXQc_UvrD"/>
    <property type="match status" value="1"/>
</dbReference>
<dbReference type="Pfam" id="PF00580">
    <property type="entry name" value="UvrD-helicase"/>
    <property type="match status" value="1"/>
</dbReference>
<dbReference type="PANTHER" id="PTHR11070:SF3">
    <property type="entry name" value="DNA 3'-5' HELICASE"/>
    <property type="match status" value="1"/>
</dbReference>
<dbReference type="InterPro" id="IPR014017">
    <property type="entry name" value="DNA_helicase_UvrD-like_C"/>
</dbReference>
<evidence type="ECO:0000259" key="12">
    <source>
        <dbReference type="PROSITE" id="PS51198"/>
    </source>
</evidence>
<proteinExistence type="inferred from homology"/>
<keyword evidence="15" id="KW-1185">Reference proteome</keyword>
<dbReference type="PROSITE" id="PS51198">
    <property type="entry name" value="UVRD_HELICASE_ATP_BIND"/>
    <property type="match status" value="1"/>
</dbReference>
<evidence type="ECO:0000256" key="10">
    <source>
        <dbReference type="PROSITE-ProRule" id="PRU00560"/>
    </source>
</evidence>
<dbReference type="InterPro" id="IPR000212">
    <property type="entry name" value="DNA_helicase_UvrD/REP"/>
</dbReference>
<evidence type="ECO:0000256" key="7">
    <source>
        <dbReference type="ARBA" id="ARBA00034617"/>
    </source>
</evidence>
<evidence type="ECO:0000256" key="6">
    <source>
        <dbReference type="ARBA" id="ARBA00023235"/>
    </source>
</evidence>
<dbReference type="InterPro" id="IPR013986">
    <property type="entry name" value="DExx_box_DNA_helicase_dom_sf"/>
</dbReference>
<comment type="similarity">
    <text evidence="1">Belongs to the helicase family. UvrD subfamily.</text>
</comment>
<dbReference type="GO" id="GO:0016887">
    <property type="term" value="F:ATP hydrolysis activity"/>
    <property type="evidence" value="ECO:0007669"/>
    <property type="project" value="RHEA"/>
</dbReference>
<dbReference type="Gene3D" id="1.10.10.160">
    <property type="match status" value="1"/>
</dbReference>
<comment type="catalytic activity">
    <reaction evidence="7">
        <text>Couples ATP hydrolysis with the unwinding of duplex DNA by translocating in the 3'-5' direction.</text>
        <dbReference type="EC" id="5.6.2.4"/>
    </reaction>
</comment>
<evidence type="ECO:0000313" key="15">
    <source>
        <dbReference type="Proteomes" id="UP000022141"/>
    </source>
</evidence>
<evidence type="ECO:0000256" key="4">
    <source>
        <dbReference type="ARBA" id="ARBA00022806"/>
    </source>
</evidence>
<accession>A0A011QL67</accession>
<dbReference type="Gene3D" id="3.40.50.300">
    <property type="entry name" value="P-loop containing nucleotide triphosphate hydrolases"/>
    <property type="match status" value="2"/>
</dbReference>
<protein>
    <recommendedName>
        <fullName evidence="8">DNA 3'-5' helicase</fullName>
        <ecNumber evidence="8">5.6.2.4</ecNumber>
    </recommendedName>
</protein>
<evidence type="ECO:0000259" key="13">
    <source>
        <dbReference type="PROSITE" id="PS51217"/>
    </source>
</evidence>
<sequence>MRRKPSVRAPQAVEPAQPDRAAAPKAEAARAADPLAQLNDAQRQAATFGIGGLRAAAGVAAHRPLLVIAGAGSGKTATLAQRVAQLVAHGADPGRILLLTFSRRAASEMSRRVERLLTRRAAAGARNAAPSLSWSGTFHGVGARLLREYAGRIGLDPTFTIHDRQDSGDLINLVRHELGFSVKSKRFPLKATCLAIYSATVNTQSPLREVLQTSFPWCAEWESDLKRLFLAYVEAKQAQQVLDYDDLLLYWAQMVSDPALGGELGERFGHVLVDEYQDTNRLQAAILLAMKPDGRGLTVVGDDAQSIYAFRGATVRNILDFPAHFDPPAQRVTLERNYRSTQPILAAANQVIALAAERFSKDLWSERPSAQKPTLVSLRDDADQANYVVEQVLARREAGVKLKAQAVLFRTAQHSVRLELELTRRNIPFVKFGGLKFLEAAHVKDVLAVLRWAQNPRDRIAGFRALQLVSGIGQKTASRVLRNIFAAAPARALLGEQPVPEGARATWLEFAALIEDCGAAGAVWPAAFDRICRWYETQIDRLHGDAQMRQADVDQLGRIASTYASAESFLTELTLDPPDATSDQAGPPLLDEDYLILSTIHSAKGQEWTAVSVLNAVDGCIPSDMATGSAAEIEEERRLLYVAMTRAREQLEIIVPQRFYVTHQAGFGDRHLYASRTRFISNALLPYFEQRSWPPPAETPVANPAAKQQALDLAARMRAMWK</sequence>
<evidence type="ECO:0000256" key="1">
    <source>
        <dbReference type="ARBA" id="ARBA00009922"/>
    </source>
</evidence>
<feature type="binding site" evidence="10">
    <location>
        <begin position="69"/>
        <end position="76"/>
    </location>
    <ligand>
        <name>ATP</name>
        <dbReference type="ChEBI" id="CHEBI:30616"/>
    </ligand>
</feature>
<feature type="region of interest" description="Disordered" evidence="11">
    <location>
        <begin position="1"/>
        <end position="28"/>
    </location>
</feature>
<evidence type="ECO:0000256" key="9">
    <source>
        <dbReference type="ARBA" id="ARBA00048988"/>
    </source>
</evidence>
<dbReference type="AlphaFoldDB" id="A0A011QL67"/>
<keyword evidence="2 10" id="KW-0547">Nucleotide-binding</keyword>
<dbReference type="EMBL" id="JEMY01000010">
    <property type="protein sequence ID" value="EXI90097.1"/>
    <property type="molecule type" value="Genomic_DNA"/>
</dbReference>
<dbReference type="GO" id="GO:0003677">
    <property type="term" value="F:DNA binding"/>
    <property type="evidence" value="ECO:0007669"/>
    <property type="project" value="InterPro"/>
</dbReference>
<dbReference type="InterPro" id="IPR014016">
    <property type="entry name" value="UvrD-like_ATP-bd"/>
</dbReference>
<organism evidence="14 15">
    <name type="scientific">Accumulibacter regalis</name>
    <dbReference type="NCBI Taxonomy" id="522306"/>
    <lineage>
        <taxon>Bacteria</taxon>
        <taxon>Pseudomonadati</taxon>
        <taxon>Pseudomonadota</taxon>
        <taxon>Betaproteobacteria</taxon>
        <taxon>Candidatus Accumulibacter</taxon>
    </lineage>
</organism>
<gene>
    <name evidence="14" type="primary">pcrA</name>
    <name evidence="14" type="ORF">AW11_01131</name>
</gene>
<dbReference type="InterPro" id="IPR027417">
    <property type="entry name" value="P-loop_NTPase"/>
</dbReference>
<evidence type="ECO:0000256" key="3">
    <source>
        <dbReference type="ARBA" id="ARBA00022801"/>
    </source>
</evidence>
<evidence type="ECO:0000313" key="14">
    <source>
        <dbReference type="EMBL" id="EXI90097.1"/>
    </source>
</evidence>